<keyword evidence="2" id="KW-1185">Reference proteome</keyword>
<reference evidence="1" key="1">
    <citation type="submission" date="2020-04" db="EMBL/GenBank/DDBJ databases">
        <authorList>
            <person name="Alioto T."/>
            <person name="Alioto T."/>
            <person name="Gomez Garrido J."/>
        </authorList>
    </citation>
    <scope>NUCLEOTIDE SEQUENCE</scope>
    <source>
        <strain evidence="1">A484AB</strain>
    </source>
</reference>
<proteinExistence type="predicted"/>
<protein>
    <submittedName>
        <fullName evidence="1">Uncharacterized protein</fullName>
    </submittedName>
</protein>
<comment type="caution">
    <text evidence="1">The sequence shown here is derived from an EMBL/GenBank/DDBJ whole genome shotgun (WGS) entry which is preliminary data.</text>
</comment>
<dbReference type="EMBL" id="CACRXK020000305">
    <property type="protein sequence ID" value="CAB3980603.1"/>
    <property type="molecule type" value="Genomic_DNA"/>
</dbReference>
<name>A0A7D9HD32_PARCT</name>
<evidence type="ECO:0000313" key="1">
    <source>
        <dbReference type="EMBL" id="CAB3980603.1"/>
    </source>
</evidence>
<accession>A0A7D9HD32</accession>
<sequence length="113" mass="12273">MTFVGDVGSTLTEGMREDKTVSAKKEIMIIRNTQFVANIEESVKVRGVDKGTGCLKRRVPGVVTEGVDNGLQMARVDCFTLETVMAFVLVLCAKNAIYSSARSDAVEGWVVAR</sequence>
<evidence type="ECO:0000313" key="2">
    <source>
        <dbReference type="Proteomes" id="UP001152795"/>
    </source>
</evidence>
<gene>
    <name evidence="1" type="ORF">PACLA_8A043333</name>
</gene>
<organism evidence="1 2">
    <name type="scientific">Paramuricea clavata</name>
    <name type="common">Red gorgonian</name>
    <name type="synonym">Violescent sea-whip</name>
    <dbReference type="NCBI Taxonomy" id="317549"/>
    <lineage>
        <taxon>Eukaryota</taxon>
        <taxon>Metazoa</taxon>
        <taxon>Cnidaria</taxon>
        <taxon>Anthozoa</taxon>
        <taxon>Octocorallia</taxon>
        <taxon>Malacalcyonacea</taxon>
        <taxon>Plexauridae</taxon>
        <taxon>Paramuricea</taxon>
    </lineage>
</organism>
<dbReference type="Proteomes" id="UP001152795">
    <property type="component" value="Unassembled WGS sequence"/>
</dbReference>
<dbReference type="AlphaFoldDB" id="A0A7D9HD32"/>